<feature type="domain" description="CCHC-type" evidence="3">
    <location>
        <begin position="201"/>
        <end position="217"/>
    </location>
</feature>
<dbReference type="AlphaFoldDB" id="A0A5D3BK55"/>
<dbReference type="Pfam" id="PF00098">
    <property type="entry name" value="zf-CCHC"/>
    <property type="match status" value="1"/>
</dbReference>
<dbReference type="Pfam" id="PF03732">
    <property type="entry name" value="Retrotrans_gag"/>
    <property type="match status" value="1"/>
</dbReference>
<comment type="caution">
    <text evidence="4">The sequence shown here is derived from an EMBL/GenBank/DDBJ whole genome shotgun (WGS) entry which is preliminary data.</text>
</comment>
<dbReference type="PANTHER" id="PTHR35046">
    <property type="entry name" value="ZINC KNUCKLE (CCHC-TYPE) FAMILY PROTEIN"/>
    <property type="match status" value="1"/>
</dbReference>
<dbReference type="SUPFAM" id="SSF57756">
    <property type="entry name" value="Retrovirus zinc finger-like domains"/>
    <property type="match status" value="1"/>
</dbReference>
<dbReference type="Proteomes" id="UP000321947">
    <property type="component" value="Unassembled WGS sequence"/>
</dbReference>
<dbReference type="PANTHER" id="PTHR35046:SF9">
    <property type="entry name" value="RNA-DIRECTED DNA POLYMERASE"/>
    <property type="match status" value="1"/>
</dbReference>
<sequence>MVNVFLDWLKNTEILFNYMNTLEVKKVHLVALKLKAGASAWWDQLEVSRQRCGKQPIRSWEKMKKLLKVRFLPPNYEQTLYNQYQNCRQGTRTVADYIEEFHRLSARINLSENEQHQIARFIGSLRFDIKEKIKLQPFQRLGRQPQLRGQSILTRQTVSLQLSTQGKGKEVKAQDLANDKKREVVNKGKVQNNYNQPSLGKCFRCGQSGHLSNTCPQRKKIALADKEEDSVSESSEELEEEAELIEADGGDRVLCQSKSPHCSKGRNKPTTP</sequence>
<dbReference type="SMART" id="SM00343">
    <property type="entry name" value="ZnF_C2HC"/>
    <property type="match status" value="1"/>
</dbReference>
<dbReference type="EMBL" id="SSTD01017617">
    <property type="protein sequence ID" value="TYJ99683.1"/>
    <property type="molecule type" value="Genomic_DNA"/>
</dbReference>
<evidence type="ECO:0000313" key="4">
    <source>
        <dbReference type="EMBL" id="TYJ99683.1"/>
    </source>
</evidence>
<dbReference type="InterPro" id="IPR001878">
    <property type="entry name" value="Znf_CCHC"/>
</dbReference>
<dbReference type="GO" id="GO:0008270">
    <property type="term" value="F:zinc ion binding"/>
    <property type="evidence" value="ECO:0007669"/>
    <property type="project" value="UniProtKB-KW"/>
</dbReference>
<dbReference type="InterPro" id="IPR005162">
    <property type="entry name" value="Retrotrans_gag_dom"/>
</dbReference>
<keyword evidence="1" id="KW-0479">Metal-binding</keyword>
<reference evidence="4 5" key="1">
    <citation type="submission" date="2019-08" db="EMBL/GenBank/DDBJ databases">
        <title>Draft genome sequences of two oriental melons (Cucumis melo L. var makuwa).</title>
        <authorList>
            <person name="Kwon S.-Y."/>
        </authorList>
    </citation>
    <scope>NUCLEOTIDE SEQUENCE [LARGE SCALE GENOMIC DNA]</scope>
    <source>
        <strain evidence="5">cv. Chang Bougi</strain>
        <tissue evidence="4">Leaf</tissue>
    </source>
</reference>
<keyword evidence="1" id="KW-0862">Zinc</keyword>
<feature type="region of interest" description="Disordered" evidence="2">
    <location>
        <begin position="224"/>
        <end position="272"/>
    </location>
</feature>
<organism evidence="4 5">
    <name type="scientific">Cucumis melo var. makuwa</name>
    <name type="common">Oriental melon</name>
    <dbReference type="NCBI Taxonomy" id="1194695"/>
    <lineage>
        <taxon>Eukaryota</taxon>
        <taxon>Viridiplantae</taxon>
        <taxon>Streptophyta</taxon>
        <taxon>Embryophyta</taxon>
        <taxon>Tracheophyta</taxon>
        <taxon>Spermatophyta</taxon>
        <taxon>Magnoliopsida</taxon>
        <taxon>eudicotyledons</taxon>
        <taxon>Gunneridae</taxon>
        <taxon>Pentapetalae</taxon>
        <taxon>rosids</taxon>
        <taxon>fabids</taxon>
        <taxon>Cucurbitales</taxon>
        <taxon>Cucurbitaceae</taxon>
        <taxon>Benincaseae</taxon>
        <taxon>Cucumis</taxon>
    </lineage>
</organism>
<keyword evidence="1" id="KW-0863">Zinc-finger</keyword>
<dbReference type="GO" id="GO:0003676">
    <property type="term" value="F:nucleic acid binding"/>
    <property type="evidence" value="ECO:0007669"/>
    <property type="project" value="InterPro"/>
</dbReference>
<evidence type="ECO:0000256" key="1">
    <source>
        <dbReference type="PROSITE-ProRule" id="PRU00047"/>
    </source>
</evidence>
<dbReference type="InterPro" id="IPR036875">
    <property type="entry name" value="Znf_CCHC_sf"/>
</dbReference>
<gene>
    <name evidence="4" type="ORF">E5676_scaffold562G00770</name>
</gene>
<name>A0A5D3BK55_CUCMM</name>
<proteinExistence type="predicted"/>
<feature type="compositionally biased region" description="Basic residues" evidence="2">
    <location>
        <begin position="261"/>
        <end position="272"/>
    </location>
</feature>
<feature type="compositionally biased region" description="Acidic residues" evidence="2">
    <location>
        <begin position="226"/>
        <end position="248"/>
    </location>
</feature>
<evidence type="ECO:0000256" key="2">
    <source>
        <dbReference type="SAM" id="MobiDB-lite"/>
    </source>
</evidence>
<protein>
    <recommendedName>
        <fullName evidence="3">CCHC-type domain-containing protein</fullName>
    </recommendedName>
</protein>
<dbReference type="PROSITE" id="PS50158">
    <property type="entry name" value="ZF_CCHC"/>
    <property type="match status" value="1"/>
</dbReference>
<evidence type="ECO:0000259" key="3">
    <source>
        <dbReference type="PROSITE" id="PS50158"/>
    </source>
</evidence>
<evidence type="ECO:0000313" key="5">
    <source>
        <dbReference type="Proteomes" id="UP000321947"/>
    </source>
</evidence>
<accession>A0A5D3BK55</accession>
<dbReference type="Gene3D" id="4.10.60.10">
    <property type="entry name" value="Zinc finger, CCHC-type"/>
    <property type="match status" value="1"/>
</dbReference>